<evidence type="ECO:0000256" key="3">
    <source>
        <dbReference type="ARBA" id="ARBA00022884"/>
    </source>
</evidence>
<keyword evidence="3" id="KW-0694">RNA-binding</keyword>
<evidence type="ECO:0000256" key="2">
    <source>
        <dbReference type="ARBA" id="ARBA00016109"/>
    </source>
</evidence>
<protein>
    <recommendedName>
        <fullName evidence="2">CRISPR system Cms protein Csm4</fullName>
    </recommendedName>
</protein>
<dbReference type="GO" id="GO:0051607">
    <property type="term" value="P:defense response to virus"/>
    <property type="evidence" value="ECO:0007669"/>
    <property type="project" value="UniProtKB-KW"/>
</dbReference>
<keyword evidence="8" id="KW-1185">Reference proteome</keyword>
<evidence type="ECO:0000313" key="7">
    <source>
        <dbReference type="EMBL" id="TZE81601.1"/>
    </source>
</evidence>
<feature type="domain" description="CRISPR type III-associated protein" evidence="5">
    <location>
        <begin position="120"/>
        <end position="201"/>
    </location>
</feature>
<evidence type="ECO:0000256" key="4">
    <source>
        <dbReference type="ARBA" id="ARBA00023118"/>
    </source>
</evidence>
<accession>A0A5D8QAQ7</accession>
<proteinExistence type="inferred from homology"/>
<dbReference type="InterPro" id="IPR005510">
    <property type="entry name" value="Csm4"/>
</dbReference>
<keyword evidence="4" id="KW-0051">Antiviral defense</keyword>
<evidence type="ECO:0000313" key="8">
    <source>
        <dbReference type="Proteomes" id="UP000322976"/>
    </source>
</evidence>
<dbReference type="EMBL" id="VTPS01000012">
    <property type="protein sequence ID" value="TZE81601.1"/>
    <property type="molecule type" value="Genomic_DNA"/>
</dbReference>
<evidence type="ECO:0000259" key="6">
    <source>
        <dbReference type="Pfam" id="PF17953"/>
    </source>
</evidence>
<reference evidence="7 8" key="1">
    <citation type="submission" date="2019-08" db="EMBL/GenBank/DDBJ databases">
        <title>Calorimonas adulescens gen. nov., sp. nov., an anaerobic thermophilic bacterium from Sakhalin hot spring.</title>
        <authorList>
            <person name="Khomyakova M.A."/>
            <person name="Merkel A.Y."/>
            <person name="Novikov A."/>
            <person name="Bonch-Osmolovskaya E.A."/>
            <person name="Slobodkin A.I."/>
        </authorList>
    </citation>
    <scope>NUCLEOTIDE SEQUENCE [LARGE SCALE GENOMIC DNA]</scope>
    <source>
        <strain evidence="7 8">A05MB</strain>
    </source>
</reference>
<dbReference type="InterPro" id="IPR005537">
    <property type="entry name" value="RAMP_III_fam"/>
</dbReference>
<dbReference type="RefSeq" id="WP_149545579.1">
    <property type="nucleotide sequence ID" value="NZ_VTPS01000012.1"/>
</dbReference>
<dbReference type="Pfam" id="PF17953">
    <property type="entry name" value="Csm4_C"/>
    <property type="match status" value="1"/>
</dbReference>
<evidence type="ECO:0000259" key="5">
    <source>
        <dbReference type="Pfam" id="PF03787"/>
    </source>
</evidence>
<dbReference type="GO" id="GO:0003723">
    <property type="term" value="F:RNA binding"/>
    <property type="evidence" value="ECO:0007669"/>
    <property type="project" value="UniProtKB-KW"/>
</dbReference>
<dbReference type="Proteomes" id="UP000322976">
    <property type="component" value="Unassembled WGS sequence"/>
</dbReference>
<dbReference type="InterPro" id="IPR040932">
    <property type="entry name" value="Csm4_C"/>
</dbReference>
<evidence type="ECO:0000256" key="1">
    <source>
        <dbReference type="ARBA" id="ARBA00005772"/>
    </source>
</evidence>
<organism evidence="7 8">
    <name type="scientific">Calorimonas adulescens</name>
    <dbReference type="NCBI Taxonomy" id="2606906"/>
    <lineage>
        <taxon>Bacteria</taxon>
        <taxon>Bacillati</taxon>
        <taxon>Bacillota</taxon>
        <taxon>Clostridia</taxon>
        <taxon>Thermoanaerobacterales</taxon>
        <taxon>Thermoanaerobacteraceae</taxon>
        <taxon>Calorimonas</taxon>
    </lineage>
</organism>
<name>A0A5D8QAQ7_9THEO</name>
<feature type="domain" description="Csm4 C-terminal" evidence="6">
    <location>
        <begin position="218"/>
        <end position="302"/>
    </location>
</feature>
<dbReference type="AlphaFoldDB" id="A0A5D8QAQ7"/>
<dbReference type="NCBIfam" id="TIGR01903">
    <property type="entry name" value="cas5_csm4"/>
    <property type="match status" value="1"/>
</dbReference>
<comment type="caution">
    <text evidence="7">The sequence shown here is derived from an EMBL/GenBank/DDBJ whole genome shotgun (WGS) entry which is preliminary data.</text>
</comment>
<gene>
    <name evidence="7" type="primary">csm4</name>
    <name evidence="7" type="ORF">FWJ32_08780</name>
</gene>
<dbReference type="Pfam" id="PF03787">
    <property type="entry name" value="RAMPs"/>
    <property type="match status" value="1"/>
</dbReference>
<sequence length="308" mass="35286">MFLRDIKLNFYTPMHIGEKGIGVENSLDYIHSDTIYSAIYISSKETGVDFKDIRVTSAFPFVGDILYFYVPPLNINDFDGADAKAILEKRKLIKSTRFVDKHCFEDLINRGKINWELFMNSSNNFKESRSVSSYIRPRVALDRITKVSSLFYSAAVVFNKNCGLHFLVDCDEDDWKSLKVLLKYLGDKGLGGMRSCGFGRFVPEFIDAVEIKIPDKPERYVSLSLIYPDDSKSFKRSAVSYRIIDRRWWTNFTDGNAVMYMCRMLGEGAIFKEDISGKILVIDVKGKSIDKVYRYGLAFNIPAREASI</sequence>
<comment type="similarity">
    <text evidence="1">Belongs to the CRISPR-associated Csm4 family.</text>
</comment>